<dbReference type="AlphaFoldDB" id="A0A1K1YN15"/>
<dbReference type="STRING" id="1122209.SAMN02745752_02306"/>
<gene>
    <name evidence="2" type="ORF">SAMN02745752_02306</name>
</gene>
<evidence type="ECO:0000256" key="1">
    <source>
        <dbReference type="SAM" id="Phobius"/>
    </source>
</evidence>
<keyword evidence="1" id="KW-1133">Transmembrane helix</keyword>
<protein>
    <recommendedName>
        <fullName evidence="4">GGDEF domain-containing protein, diguanylate cyclase (C-di-GMP synthetase) or its enzymatically inactive variants</fullName>
    </recommendedName>
</protein>
<keyword evidence="1" id="KW-0472">Membrane</keyword>
<evidence type="ECO:0000313" key="3">
    <source>
        <dbReference type="Proteomes" id="UP000182350"/>
    </source>
</evidence>
<evidence type="ECO:0000313" key="2">
    <source>
        <dbReference type="EMBL" id="SFX62748.1"/>
    </source>
</evidence>
<evidence type="ECO:0008006" key="4">
    <source>
        <dbReference type="Google" id="ProtNLM"/>
    </source>
</evidence>
<feature type="transmembrane region" description="Helical" evidence="1">
    <location>
        <begin position="114"/>
        <end position="133"/>
    </location>
</feature>
<sequence length="301" mass="33865">MLTWCQSMACSLFVLLAGWHFHIGWYLAACLYLAGALSLANLLLPRTLFTGKSFSSKSINNNHQQAFASGALALYTLLALLLLVQDLHLDSLTHLSIHLVFPFLAFALLPFRAALFYILIFAVTANLLLMLQLEGTLRAAYLIGFWITVLLSSLYSFTHQLRQQRLQEQLNRDPDTRLYNPEQLLKDLHKELERAQREATGLGLILLQQQNDKQFDLPTAQTVSRCLSSYEGLYSISENRLCALIPLGSAEQLQDRTETLRQNLPDLLIDQHLCSASDNPETLFELSRRPGLTNAMSEASA</sequence>
<feature type="transmembrane region" description="Helical" evidence="1">
    <location>
        <begin position="139"/>
        <end position="157"/>
    </location>
</feature>
<dbReference type="Proteomes" id="UP000182350">
    <property type="component" value="Unassembled WGS sequence"/>
</dbReference>
<dbReference type="EMBL" id="FPJW01000008">
    <property type="protein sequence ID" value="SFX62748.1"/>
    <property type="molecule type" value="Genomic_DNA"/>
</dbReference>
<feature type="transmembrane region" description="Helical" evidence="1">
    <location>
        <begin position="65"/>
        <end position="85"/>
    </location>
</feature>
<keyword evidence="1" id="KW-0812">Transmembrane</keyword>
<name>A0A1K1YN15_9GAMM</name>
<feature type="transmembrane region" description="Helical" evidence="1">
    <location>
        <begin position="23"/>
        <end position="44"/>
    </location>
</feature>
<keyword evidence="3" id="KW-1185">Reference proteome</keyword>
<accession>A0A1K1YN15</accession>
<proteinExistence type="predicted"/>
<organism evidence="2 3">
    <name type="scientific">Marinospirillum alkaliphilum DSM 21637</name>
    <dbReference type="NCBI Taxonomy" id="1122209"/>
    <lineage>
        <taxon>Bacteria</taxon>
        <taxon>Pseudomonadati</taxon>
        <taxon>Pseudomonadota</taxon>
        <taxon>Gammaproteobacteria</taxon>
        <taxon>Oceanospirillales</taxon>
        <taxon>Oceanospirillaceae</taxon>
        <taxon>Marinospirillum</taxon>
    </lineage>
</organism>
<reference evidence="2 3" key="1">
    <citation type="submission" date="2016-11" db="EMBL/GenBank/DDBJ databases">
        <authorList>
            <person name="Jaros S."/>
            <person name="Januszkiewicz K."/>
            <person name="Wedrychowicz H."/>
        </authorList>
    </citation>
    <scope>NUCLEOTIDE SEQUENCE [LARGE SCALE GENOMIC DNA]</scope>
    <source>
        <strain evidence="2 3">DSM 21637</strain>
    </source>
</reference>